<dbReference type="SUPFAM" id="SSF46565">
    <property type="entry name" value="Chaperone J-domain"/>
    <property type="match status" value="1"/>
</dbReference>
<organism evidence="3 4">
    <name type="scientific">Dunaliella salina</name>
    <name type="common">Green alga</name>
    <name type="synonym">Protococcus salinus</name>
    <dbReference type="NCBI Taxonomy" id="3046"/>
    <lineage>
        <taxon>Eukaryota</taxon>
        <taxon>Viridiplantae</taxon>
        <taxon>Chlorophyta</taxon>
        <taxon>core chlorophytes</taxon>
        <taxon>Chlorophyceae</taxon>
        <taxon>CS clade</taxon>
        <taxon>Chlamydomonadales</taxon>
        <taxon>Dunaliellaceae</taxon>
        <taxon>Dunaliella</taxon>
    </lineage>
</organism>
<evidence type="ECO:0000259" key="2">
    <source>
        <dbReference type="PROSITE" id="PS50076"/>
    </source>
</evidence>
<accession>A0ABQ7G0T5</accession>
<feature type="compositionally biased region" description="Basic residues" evidence="1">
    <location>
        <begin position="247"/>
        <end position="259"/>
    </location>
</feature>
<gene>
    <name evidence="3" type="ORF">DUNSADRAFT_18013</name>
</gene>
<sequence>MAGYSWYCGICKQFLHALFHKALKLVVTQDGVMTSSWAIGDLQLLGLGAADRPSKDDIKRAFRRCALQCHPDKNRHDPVGAAESFRRLAAAYQRLTSAQHSTAQQAWEDLDVCEDVLTEEFFAEAFAQDIPPFELMYIQERMAAAKRGRTAADAETPAAAAAAGGVSAEGSNGEAAEPRVCVWAEDPAAESHDASSDAMWRRIHKIISKRKRREERARARAAELQGGGAGQGGADGRPGTSTSSSHQQHHRSHRRRHFSGSREDKRMLFWDFLTDLVRQDERSYCYVPVDDGEGGPGAAHEGVEPSQGTQLQLTSHKVYEGCEANEHAVDTYHGNDNGGDEGVQGWGSAAFYYCGRVDSLGIDGHMAGDFGEKESMKEGDKVGLAHGKRGRLHQPLLLQKGCEDFIPVECSGVQQQQQQQQPQHALGSARMRRRTNWRFYWTWAKRLLLIRALLYMLPS</sequence>
<feature type="compositionally biased region" description="Low complexity" evidence="1">
    <location>
        <begin position="237"/>
        <end position="246"/>
    </location>
</feature>
<dbReference type="Gene3D" id="1.10.287.110">
    <property type="entry name" value="DnaJ domain"/>
    <property type="match status" value="1"/>
</dbReference>
<proteinExistence type="predicted"/>
<dbReference type="InterPro" id="IPR001623">
    <property type="entry name" value="DnaJ_domain"/>
</dbReference>
<keyword evidence="4" id="KW-1185">Reference proteome</keyword>
<dbReference type="EMBL" id="MU070340">
    <property type="protein sequence ID" value="KAF5828220.1"/>
    <property type="molecule type" value="Genomic_DNA"/>
</dbReference>
<name>A0ABQ7G0T5_DUNSA</name>
<evidence type="ECO:0000313" key="3">
    <source>
        <dbReference type="EMBL" id="KAF5828220.1"/>
    </source>
</evidence>
<dbReference type="Proteomes" id="UP000815325">
    <property type="component" value="Unassembled WGS sequence"/>
</dbReference>
<feature type="compositionally biased region" description="Gly residues" evidence="1">
    <location>
        <begin position="225"/>
        <end position="236"/>
    </location>
</feature>
<dbReference type="PANTHER" id="PTHR43948:SF14">
    <property type="entry name" value="PROTEIN DNAJ, PUTATIVE-RELATED"/>
    <property type="match status" value="1"/>
</dbReference>
<dbReference type="Pfam" id="PF00226">
    <property type="entry name" value="DnaJ"/>
    <property type="match status" value="1"/>
</dbReference>
<dbReference type="PRINTS" id="PR00625">
    <property type="entry name" value="JDOMAIN"/>
</dbReference>
<evidence type="ECO:0000256" key="1">
    <source>
        <dbReference type="SAM" id="MobiDB-lite"/>
    </source>
</evidence>
<dbReference type="PANTHER" id="PTHR43948">
    <property type="entry name" value="DNAJ HOMOLOG SUBFAMILY B"/>
    <property type="match status" value="1"/>
</dbReference>
<comment type="caution">
    <text evidence="3">The sequence shown here is derived from an EMBL/GenBank/DDBJ whole genome shotgun (WGS) entry which is preliminary data.</text>
</comment>
<evidence type="ECO:0000313" key="4">
    <source>
        <dbReference type="Proteomes" id="UP000815325"/>
    </source>
</evidence>
<feature type="domain" description="J" evidence="2">
    <location>
        <begin position="40"/>
        <end position="111"/>
    </location>
</feature>
<dbReference type="CDD" id="cd06257">
    <property type="entry name" value="DnaJ"/>
    <property type="match status" value="1"/>
</dbReference>
<dbReference type="InterPro" id="IPR036869">
    <property type="entry name" value="J_dom_sf"/>
</dbReference>
<dbReference type="SMART" id="SM00271">
    <property type="entry name" value="DnaJ"/>
    <property type="match status" value="1"/>
</dbReference>
<dbReference type="PROSITE" id="PS50076">
    <property type="entry name" value="DNAJ_2"/>
    <property type="match status" value="1"/>
</dbReference>
<protein>
    <recommendedName>
        <fullName evidence="2">J domain-containing protein</fullName>
    </recommendedName>
</protein>
<feature type="region of interest" description="Disordered" evidence="1">
    <location>
        <begin position="211"/>
        <end position="260"/>
    </location>
</feature>
<reference evidence="3" key="1">
    <citation type="submission" date="2017-08" db="EMBL/GenBank/DDBJ databases">
        <authorList>
            <person name="Polle J.E."/>
            <person name="Barry K."/>
            <person name="Cushman J."/>
            <person name="Schmutz J."/>
            <person name="Tran D."/>
            <person name="Hathwaick L.T."/>
            <person name="Yim W.C."/>
            <person name="Jenkins J."/>
            <person name="Mckie-Krisberg Z.M."/>
            <person name="Prochnik S."/>
            <person name="Lindquist E."/>
            <person name="Dockter R.B."/>
            <person name="Adam C."/>
            <person name="Molina H."/>
            <person name="Bunkerborg J."/>
            <person name="Jin E."/>
            <person name="Buchheim M."/>
            <person name="Magnuson J."/>
        </authorList>
    </citation>
    <scope>NUCLEOTIDE SEQUENCE</scope>
    <source>
        <strain evidence="3">CCAP 19/18</strain>
    </source>
</reference>